<dbReference type="InterPro" id="IPR001789">
    <property type="entry name" value="Sig_transdc_resp-reg_receiver"/>
</dbReference>
<dbReference type="KEGG" id="amob:HG15A2_46610"/>
<evidence type="ECO:0000256" key="2">
    <source>
        <dbReference type="HAMAP-Rule" id="MF_00167"/>
    </source>
</evidence>
<dbReference type="HAMAP" id="MF_00167">
    <property type="entry name" value="CsrA"/>
    <property type="match status" value="1"/>
</dbReference>
<dbReference type="CDD" id="cd00156">
    <property type="entry name" value="REC"/>
    <property type="match status" value="1"/>
</dbReference>
<protein>
    <recommendedName>
        <fullName evidence="2">Translational regulator CsrA</fullName>
    </recommendedName>
</protein>
<proteinExistence type="inferred from homology"/>
<evidence type="ECO:0000313" key="6">
    <source>
        <dbReference type="EMBL" id="QDT01319.1"/>
    </source>
</evidence>
<dbReference type="SUPFAM" id="SSF52172">
    <property type="entry name" value="CheY-like"/>
    <property type="match status" value="1"/>
</dbReference>
<dbReference type="SUPFAM" id="SSF117130">
    <property type="entry name" value="CsrA-like"/>
    <property type="match status" value="1"/>
</dbReference>
<dbReference type="Gene3D" id="2.60.40.4380">
    <property type="entry name" value="Translational regulator CsrA"/>
    <property type="match status" value="1"/>
</dbReference>
<dbReference type="PROSITE" id="PS50110">
    <property type="entry name" value="RESPONSE_REGULATORY"/>
    <property type="match status" value="1"/>
</dbReference>
<comment type="similarity">
    <text evidence="2">Belongs to the CsrA/RsmA family.</text>
</comment>
<dbReference type="Pfam" id="PF00072">
    <property type="entry name" value="Response_reg"/>
    <property type="match status" value="1"/>
</dbReference>
<name>A0A517N2F0_9BACT</name>
<dbReference type="Pfam" id="PF02599">
    <property type="entry name" value="CsrA"/>
    <property type="match status" value="1"/>
</dbReference>
<evidence type="ECO:0000256" key="1">
    <source>
        <dbReference type="ARBA" id="ARBA00022553"/>
    </source>
</evidence>
<feature type="region of interest" description="Disordered" evidence="4">
    <location>
        <begin position="53"/>
        <end position="83"/>
    </location>
</feature>
<dbReference type="GO" id="GO:0045947">
    <property type="term" value="P:negative regulation of translational initiation"/>
    <property type="evidence" value="ECO:0007669"/>
    <property type="project" value="UniProtKB-UniRule"/>
</dbReference>
<dbReference type="InterPro" id="IPR011006">
    <property type="entry name" value="CheY-like_superfamily"/>
</dbReference>
<dbReference type="AlphaFoldDB" id="A0A517N2F0"/>
<dbReference type="GO" id="GO:1902208">
    <property type="term" value="P:regulation of bacterial-type flagellum assembly"/>
    <property type="evidence" value="ECO:0007669"/>
    <property type="project" value="UniProtKB-UniRule"/>
</dbReference>
<organism evidence="6 7">
    <name type="scientific">Adhaeretor mobilis</name>
    <dbReference type="NCBI Taxonomy" id="1930276"/>
    <lineage>
        <taxon>Bacteria</taxon>
        <taxon>Pseudomonadati</taxon>
        <taxon>Planctomycetota</taxon>
        <taxon>Planctomycetia</taxon>
        <taxon>Pirellulales</taxon>
        <taxon>Lacipirellulaceae</taxon>
        <taxon>Adhaeretor</taxon>
    </lineage>
</organism>
<keyword evidence="2" id="KW-0678">Repressor</keyword>
<keyword evidence="7" id="KW-1185">Reference proteome</keyword>
<dbReference type="Gene3D" id="3.40.50.2300">
    <property type="match status" value="1"/>
</dbReference>
<keyword evidence="6" id="KW-0418">Kinase</keyword>
<sequence length="265" mass="29474">MLVLSRGPEDRICFPTLGVNIEIIRVDGNRVRVGIDAPREIPVLRHELVEKSEYSATENAVSSPSKHSAKPQVADKGPSHDMRNKLNSANLALNLAVKQLDAGMSEKAMQTLHKALRSYDQLEEEVAPTSKPTPNQPRALLVEDNERERSLLAEILRLSGFEVDTAEDGLQALVYLSRSRAPDVVLMDINMPRFNGVQTIDAIRENPEFAAMQVYAVTGEDRDTVKIEVGPKGIDGWFQKPYNPRELVDHLQGQFEMHATSPMAV</sequence>
<keyword evidence="2" id="KW-0963">Cytoplasm</keyword>
<dbReference type="RefSeq" id="WP_145063421.1">
    <property type="nucleotide sequence ID" value="NZ_CP036263.1"/>
</dbReference>
<dbReference type="GO" id="GO:0005737">
    <property type="term" value="C:cytoplasm"/>
    <property type="evidence" value="ECO:0007669"/>
    <property type="project" value="UniProtKB-SubCell"/>
</dbReference>
<feature type="domain" description="Response regulatory" evidence="5">
    <location>
        <begin position="138"/>
        <end position="255"/>
    </location>
</feature>
<dbReference type="OrthoDB" id="292005at2"/>
<evidence type="ECO:0000313" key="7">
    <source>
        <dbReference type="Proteomes" id="UP000319852"/>
    </source>
</evidence>
<evidence type="ECO:0000256" key="3">
    <source>
        <dbReference type="PROSITE-ProRule" id="PRU00169"/>
    </source>
</evidence>
<comment type="subcellular location">
    <subcellularLocation>
        <location evidence="2">Cytoplasm</location>
    </subcellularLocation>
</comment>
<dbReference type="PANTHER" id="PTHR44591">
    <property type="entry name" value="STRESS RESPONSE REGULATOR PROTEIN 1"/>
    <property type="match status" value="1"/>
</dbReference>
<dbReference type="GO" id="GO:0016301">
    <property type="term" value="F:kinase activity"/>
    <property type="evidence" value="ECO:0007669"/>
    <property type="project" value="UniProtKB-KW"/>
</dbReference>
<keyword evidence="2" id="KW-1005">Bacterial flagellum biogenesis</keyword>
<dbReference type="Proteomes" id="UP000319852">
    <property type="component" value="Chromosome"/>
</dbReference>
<dbReference type="GO" id="GO:0000160">
    <property type="term" value="P:phosphorelay signal transduction system"/>
    <property type="evidence" value="ECO:0007669"/>
    <property type="project" value="InterPro"/>
</dbReference>
<accession>A0A517N2F0</accession>
<dbReference type="GO" id="GO:0006109">
    <property type="term" value="P:regulation of carbohydrate metabolic process"/>
    <property type="evidence" value="ECO:0007669"/>
    <property type="project" value="InterPro"/>
</dbReference>
<dbReference type="EMBL" id="CP036263">
    <property type="protein sequence ID" value="QDT01319.1"/>
    <property type="molecule type" value="Genomic_DNA"/>
</dbReference>
<dbReference type="InterPro" id="IPR003751">
    <property type="entry name" value="CsrA"/>
</dbReference>
<keyword evidence="6" id="KW-0808">Transferase</keyword>
<reference evidence="6 7" key="1">
    <citation type="submission" date="2019-02" db="EMBL/GenBank/DDBJ databases">
        <title>Deep-cultivation of Planctomycetes and their phenomic and genomic characterization uncovers novel biology.</title>
        <authorList>
            <person name="Wiegand S."/>
            <person name="Jogler M."/>
            <person name="Boedeker C."/>
            <person name="Pinto D."/>
            <person name="Vollmers J."/>
            <person name="Rivas-Marin E."/>
            <person name="Kohn T."/>
            <person name="Peeters S.H."/>
            <person name="Heuer A."/>
            <person name="Rast P."/>
            <person name="Oberbeckmann S."/>
            <person name="Bunk B."/>
            <person name="Jeske O."/>
            <person name="Meyerdierks A."/>
            <person name="Storesund J.E."/>
            <person name="Kallscheuer N."/>
            <person name="Luecker S."/>
            <person name="Lage O.M."/>
            <person name="Pohl T."/>
            <person name="Merkel B.J."/>
            <person name="Hornburger P."/>
            <person name="Mueller R.-W."/>
            <person name="Bruemmer F."/>
            <person name="Labrenz M."/>
            <person name="Spormann A.M."/>
            <person name="Op den Camp H."/>
            <person name="Overmann J."/>
            <person name="Amann R."/>
            <person name="Jetten M.S.M."/>
            <person name="Mascher T."/>
            <person name="Medema M.H."/>
            <person name="Devos D.P."/>
            <person name="Kaster A.-K."/>
            <person name="Ovreas L."/>
            <person name="Rohde M."/>
            <person name="Galperin M.Y."/>
            <person name="Jogler C."/>
        </authorList>
    </citation>
    <scope>NUCLEOTIDE SEQUENCE [LARGE SCALE GENOMIC DNA]</scope>
    <source>
        <strain evidence="6 7">HG15A2</strain>
    </source>
</reference>
<comment type="function">
    <text evidence="2">A translational regulator that binds mRNA to regulate translation initiation and/or mRNA stability. Usually binds in the 5'-UTR at or near the Shine-Dalgarno sequence preventing ribosome-binding, thus repressing translation. Its main target seems to be the major flagellin gene, while its function is anatagonized by FliW.</text>
</comment>
<evidence type="ECO:0000259" key="5">
    <source>
        <dbReference type="PROSITE" id="PS50110"/>
    </source>
</evidence>
<keyword evidence="2" id="KW-0810">Translation regulation</keyword>
<feature type="compositionally biased region" description="Polar residues" evidence="4">
    <location>
        <begin position="54"/>
        <end position="66"/>
    </location>
</feature>
<evidence type="ECO:0000256" key="4">
    <source>
        <dbReference type="SAM" id="MobiDB-lite"/>
    </source>
</evidence>
<keyword evidence="2" id="KW-0694">RNA-binding</keyword>
<dbReference type="PANTHER" id="PTHR44591:SF3">
    <property type="entry name" value="RESPONSE REGULATORY DOMAIN-CONTAINING PROTEIN"/>
    <property type="match status" value="1"/>
</dbReference>
<dbReference type="SMART" id="SM00448">
    <property type="entry name" value="REC"/>
    <property type="match status" value="1"/>
</dbReference>
<keyword evidence="1 3" id="KW-0597">Phosphoprotein</keyword>
<comment type="subunit">
    <text evidence="2">Homodimer; the beta-strands of each monomer intercalate to form a hydrophobic core, while the alpha-helices form wings that extend away from the core.</text>
</comment>
<gene>
    <name evidence="6" type="primary">cqsS</name>
    <name evidence="2" type="synonym">csrA</name>
    <name evidence="6" type="ORF">HG15A2_46610</name>
</gene>
<feature type="modified residue" description="4-aspartylphosphate" evidence="3">
    <location>
        <position position="188"/>
    </location>
</feature>
<dbReference type="GO" id="GO:0006402">
    <property type="term" value="P:mRNA catabolic process"/>
    <property type="evidence" value="ECO:0007669"/>
    <property type="project" value="InterPro"/>
</dbReference>
<dbReference type="GO" id="GO:0044781">
    <property type="term" value="P:bacterial-type flagellum organization"/>
    <property type="evidence" value="ECO:0007669"/>
    <property type="project" value="UniProtKB-KW"/>
</dbReference>
<dbReference type="GO" id="GO:0048027">
    <property type="term" value="F:mRNA 5'-UTR binding"/>
    <property type="evidence" value="ECO:0007669"/>
    <property type="project" value="UniProtKB-UniRule"/>
</dbReference>
<dbReference type="InterPro" id="IPR050595">
    <property type="entry name" value="Bact_response_regulator"/>
</dbReference>
<dbReference type="InterPro" id="IPR036107">
    <property type="entry name" value="CsrA_sf"/>
</dbReference>